<comment type="caution">
    <text evidence="2">The sequence shown here is derived from an EMBL/GenBank/DDBJ whole genome shotgun (WGS) entry which is preliminary data.</text>
</comment>
<evidence type="ECO:0000313" key="2">
    <source>
        <dbReference type="EMBL" id="KAF8391990.1"/>
    </source>
</evidence>
<dbReference type="PANTHER" id="PTHR11654">
    <property type="entry name" value="OLIGOPEPTIDE TRANSPORTER-RELATED"/>
    <property type="match status" value="1"/>
</dbReference>
<proteinExistence type="predicted"/>
<dbReference type="Proteomes" id="UP000655225">
    <property type="component" value="Unassembled WGS sequence"/>
</dbReference>
<evidence type="ECO:0000313" key="3">
    <source>
        <dbReference type="Proteomes" id="UP000655225"/>
    </source>
</evidence>
<reference evidence="2 3" key="1">
    <citation type="submission" date="2020-04" db="EMBL/GenBank/DDBJ databases">
        <title>Plant Genome Project.</title>
        <authorList>
            <person name="Zhang R.-G."/>
        </authorList>
    </citation>
    <scope>NUCLEOTIDE SEQUENCE [LARGE SCALE GENOMIC DNA]</scope>
    <source>
        <strain evidence="2">YNK0</strain>
        <tissue evidence="2">Leaf</tissue>
    </source>
</reference>
<feature type="transmembrane region" description="Helical" evidence="1">
    <location>
        <begin position="109"/>
        <end position="128"/>
    </location>
</feature>
<keyword evidence="3" id="KW-1185">Reference proteome</keyword>
<dbReference type="InterPro" id="IPR036259">
    <property type="entry name" value="MFS_trans_sf"/>
</dbReference>
<name>A0A834YQN7_TETSI</name>
<dbReference type="Gene3D" id="1.20.1250.20">
    <property type="entry name" value="MFS general substrate transporter like domains"/>
    <property type="match status" value="1"/>
</dbReference>
<gene>
    <name evidence="2" type="ORF">HHK36_022330</name>
</gene>
<keyword evidence="1" id="KW-0812">Transmembrane</keyword>
<sequence>MVVLNCADIIAVYTMWVLMTYLTDVWKLSITHAAAIVNGLSLLVMSTPPVLSKVTGTCSAYEPACIGKTQSKLFYVALALIAVGKSSHSVSKDSFREENKENYSSRIGFRHYAVIVFCVAAIISVAYIKPCGIVISVGNTYFLEQANHLNNKLGSLHLPVEFLLAYQKMAKCSKDRTYKKLETTAPAAILALVPLLNSVWCCITAALVESKRLQVVKKYGLIDKPEATIPMSIFWMIPQMSFLGTIEDSAEKVIANFCAQEVPDSMKRYLPLLTDGVLGAGTIGSVLSVYIVNRVSKIRG</sequence>
<organism evidence="2 3">
    <name type="scientific">Tetracentron sinense</name>
    <name type="common">Spur-leaf</name>
    <dbReference type="NCBI Taxonomy" id="13715"/>
    <lineage>
        <taxon>Eukaryota</taxon>
        <taxon>Viridiplantae</taxon>
        <taxon>Streptophyta</taxon>
        <taxon>Embryophyta</taxon>
        <taxon>Tracheophyta</taxon>
        <taxon>Spermatophyta</taxon>
        <taxon>Magnoliopsida</taxon>
        <taxon>Trochodendrales</taxon>
        <taxon>Trochodendraceae</taxon>
        <taxon>Tetracentron</taxon>
    </lineage>
</organism>
<keyword evidence="1" id="KW-1133">Transmembrane helix</keyword>
<evidence type="ECO:0000256" key="1">
    <source>
        <dbReference type="SAM" id="Phobius"/>
    </source>
</evidence>
<feature type="transmembrane region" description="Helical" evidence="1">
    <location>
        <begin position="25"/>
        <end position="45"/>
    </location>
</feature>
<accession>A0A834YQN7</accession>
<dbReference type="OrthoDB" id="1181826at2759"/>
<dbReference type="EMBL" id="JABCRI010000016">
    <property type="protein sequence ID" value="KAF8391990.1"/>
    <property type="molecule type" value="Genomic_DNA"/>
</dbReference>
<dbReference type="AlphaFoldDB" id="A0A834YQN7"/>
<keyword evidence="1" id="KW-0472">Membrane</keyword>
<feature type="transmembrane region" description="Helical" evidence="1">
    <location>
        <begin position="269"/>
        <end position="292"/>
    </location>
</feature>
<protein>
    <submittedName>
        <fullName evidence="2">Uncharacterized protein</fullName>
    </submittedName>
</protein>
<feature type="transmembrane region" description="Helical" evidence="1">
    <location>
        <begin position="187"/>
        <end position="208"/>
    </location>
</feature>